<dbReference type="AlphaFoldDB" id="A0A418NJC3"/>
<protein>
    <submittedName>
        <fullName evidence="2">Uncharacterized protein</fullName>
    </submittedName>
</protein>
<feature type="transmembrane region" description="Helical" evidence="1">
    <location>
        <begin position="21"/>
        <end position="47"/>
    </location>
</feature>
<proteinExistence type="predicted"/>
<name>A0A418NJC3_9SPHN</name>
<gene>
    <name evidence="2" type="ORF">D2V04_05420</name>
</gene>
<feature type="transmembrane region" description="Helical" evidence="1">
    <location>
        <begin position="197"/>
        <end position="214"/>
    </location>
</feature>
<comment type="caution">
    <text evidence="2">The sequence shown here is derived from an EMBL/GenBank/DDBJ whole genome shotgun (WGS) entry which is preliminary data.</text>
</comment>
<accession>A0A418NJC3</accession>
<evidence type="ECO:0000256" key="1">
    <source>
        <dbReference type="SAM" id="Phobius"/>
    </source>
</evidence>
<feature type="transmembrane region" description="Helical" evidence="1">
    <location>
        <begin position="164"/>
        <end position="185"/>
    </location>
</feature>
<keyword evidence="1" id="KW-0812">Transmembrane</keyword>
<dbReference type="RefSeq" id="WP_119512263.1">
    <property type="nucleotide sequence ID" value="NZ_QXFK01000014.1"/>
</dbReference>
<organism evidence="2 3">
    <name type="scientific">Pelagerythrobacter aerophilus</name>
    <dbReference type="NCBI Taxonomy" id="2306995"/>
    <lineage>
        <taxon>Bacteria</taxon>
        <taxon>Pseudomonadati</taxon>
        <taxon>Pseudomonadota</taxon>
        <taxon>Alphaproteobacteria</taxon>
        <taxon>Sphingomonadales</taxon>
        <taxon>Erythrobacteraceae</taxon>
        <taxon>Pelagerythrobacter</taxon>
    </lineage>
</organism>
<keyword evidence="3" id="KW-1185">Reference proteome</keyword>
<keyword evidence="1" id="KW-1133">Transmembrane helix</keyword>
<evidence type="ECO:0000313" key="2">
    <source>
        <dbReference type="EMBL" id="RIV79431.1"/>
    </source>
</evidence>
<sequence length="218" mass="23270">MMVTHDDRSRGPDSGGMTFGKALGGLALVLGAIFAAGVTLGVAVVAVTDGPTGPMLATIAIMLAVCGVCLWGLLRLKPWPAGDEPVAPSQRRARSMLVLSGILGGVLGIILSLGMFGDEGIDVAFSNAPLAPAAAAVILAGWLLVVPVLSWIWWRNIDEHEAQAYTSGAVVALYFYYFVTPAWWIGWRGGFLPEPQHMLVFILATIAWLGGWAWHRYR</sequence>
<feature type="transmembrane region" description="Helical" evidence="1">
    <location>
        <begin position="95"/>
        <end position="117"/>
    </location>
</feature>
<reference evidence="2 3" key="1">
    <citation type="submission" date="2018-08" db="EMBL/GenBank/DDBJ databases">
        <title>Altererythrobacter sp.Ery1 and Ery12, the genome sequencing of novel strains in genus Alterythrobacter.</title>
        <authorList>
            <person name="Cheng H."/>
            <person name="Wu Y.-H."/>
            <person name="Fang C."/>
            <person name="Xu X.-W."/>
        </authorList>
    </citation>
    <scope>NUCLEOTIDE SEQUENCE [LARGE SCALE GENOMIC DNA]</scope>
    <source>
        <strain evidence="2 3">Ery1</strain>
    </source>
</reference>
<dbReference type="OrthoDB" id="7428929at2"/>
<keyword evidence="1" id="KW-0472">Membrane</keyword>
<dbReference type="Proteomes" id="UP000285092">
    <property type="component" value="Unassembled WGS sequence"/>
</dbReference>
<dbReference type="EMBL" id="QXFK01000014">
    <property type="protein sequence ID" value="RIV79431.1"/>
    <property type="molecule type" value="Genomic_DNA"/>
</dbReference>
<evidence type="ECO:0000313" key="3">
    <source>
        <dbReference type="Proteomes" id="UP000285092"/>
    </source>
</evidence>
<feature type="transmembrane region" description="Helical" evidence="1">
    <location>
        <begin position="129"/>
        <end position="152"/>
    </location>
</feature>
<feature type="transmembrane region" description="Helical" evidence="1">
    <location>
        <begin position="53"/>
        <end position="74"/>
    </location>
</feature>